<dbReference type="NCBIfam" id="NF000584">
    <property type="entry name" value="PRK00009.1"/>
    <property type="match status" value="1"/>
</dbReference>
<dbReference type="EMBL" id="AP012057">
    <property type="protein sequence ID" value="BAN02203.1"/>
    <property type="molecule type" value="Genomic_DNA"/>
</dbReference>
<proteinExistence type="inferred from homology"/>
<dbReference type="RefSeq" id="WP_015441450.1">
    <property type="nucleotide sequence ID" value="NC_020520.1"/>
</dbReference>
<dbReference type="Proteomes" id="UP000011863">
    <property type="component" value="Chromosome"/>
</dbReference>
<dbReference type="InterPro" id="IPR018129">
    <property type="entry name" value="PEP_COase_Lys_AS"/>
</dbReference>
<evidence type="ECO:0000256" key="2">
    <source>
        <dbReference type="ARBA" id="ARBA00003670"/>
    </source>
</evidence>
<evidence type="ECO:0000256" key="10">
    <source>
        <dbReference type="HAMAP-Rule" id="MF_00595"/>
    </source>
</evidence>
<dbReference type="GO" id="GO:0000287">
    <property type="term" value="F:magnesium ion binding"/>
    <property type="evidence" value="ECO:0007669"/>
    <property type="project" value="UniProtKB-UniRule"/>
</dbReference>
<dbReference type="PROSITE" id="PS00393">
    <property type="entry name" value="PEPCASE_2"/>
    <property type="match status" value="1"/>
</dbReference>
<name>A0A6C7E739_ILUCY</name>
<comment type="similarity">
    <text evidence="3 10">Belongs to the PEPCase type 1 family.</text>
</comment>
<dbReference type="PRINTS" id="PR00150">
    <property type="entry name" value="PEPCARBXLASE"/>
</dbReference>
<keyword evidence="7 10" id="KW-0456">Lyase</keyword>
<dbReference type="GO" id="GO:0015977">
    <property type="term" value="P:carbon fixation"/>
    <property type="evidence" value="ECO:0007669"/>
    <property type="project" value="UniProtKB-UniRule"/>
</dbReference>
<dbReference type="PANTHER" id="PTHR30523:SF6">
    <property type="entry name" value="PHOSPHOENOLPYRUVATE CARBOXYLASE"/>
    <property type="match status" value="1"/>
</dbReference>
<evidence type="ECO:0000256" key="4">
    <source>
        <dbReference type="ARBA" id="ARBA00012305"/>
    </source>
</evidence>
<feature type="compositionally biased region" description="Basic residues" evidence="13">
    <location>
        <begin position="95"/>
        <end position="104"/>
    </location>
</feature>
<dbReference type="SUPFAM" id="SSF51621">
    <property type="entry name" value="Phosphoenolpyruvate/pyruvate domain"/>
    <property type="match status" value="1"/>
</dbReference>
<evidence type="ECO:0000256" key="9">
    <source>
        <dbReference type="ARBA" id="ARBA00048995"/>
    </source>
</evidence>
<dbReference type="KEGG" id="aym:YM304_18890"/>
<evidence type="ECO:0000256" key="8">
    <source>
        <dbReference type="ARBA" id="ARBA00023300"/>
    </source>
</evidence>
<dbReference type="GO" id="GO:0006099">
    <property type="term" value="P:tricarboxylic acid cycle"/>
    <property type="evidence" value="ECO:0007669"/>
    <property type="project" value="InterPro"/>
</dbReference>
<dbReference type="HAMAP" id="MF_00595">
    <property type="entry name" value="PEPcase_type1"/>
    <property type="match status" value="1"/>
</dbReference>
<evidence type="ECO:0000256" key="7">
    <source>
        <dbReference type="ARBA" id="ARBA00023239"/>
    </source>
</evidence>
<protein>
    <recommendedName>
        <fullName evidence="5 10">Phosphoenolpyruvate carboxylase</fullName>
        <shortName evidence="10">PEPC</shortName>
        <shortName evidence="10">PEPCase</shortName>
        <ecNumber evidence="4 10">4.1.1.31</ecNumber>
    </recommendedName>
</protein>
<comment type="cofactor">
    <cofactor evidence="1 10">
        <name>Mg(2+)</name>
        <dbReference type="ChEBI" id="CHEBI:18420"/>
    </cofactor>
</comment>
<dbReference type="Pfam" id="PF00311">
    <property type="entry name" value="PEPcase"/>
    <property type="match status" value="1"/>
</dbReference>
<gene>
    <name evidence="10 14" type="primary">ppc</name>
    <name evidence="14" type="ORF">YM304_18890</name>
</gene>
<evidence type="ECO:0000256" key="6">
    <source>
        <dbReference type="ARBA" id="ARBA00022842"/>
    </source>
</evidence>
<evidence type="ECO:0000256" key="3">
    <source>
        <dbReference type="ARBA" id="ARBA00008346"/>
    </source>
</evidence>
<dbReference type="GO" id="GO:0006107">
    <property type="term" value="P:oxaloacetate metabolic process"/>
    <property type="evidence" value="ECO:0007669"/>
    <property type="project" value="UniProtKB-UniRule"/>
</dbReference>
<dbReference type="GO" id="GO:0005829">
    <property type="term" value="C:cytosol"/>
    <property type="evidence" value="ECO:0007669"/>
    <property type="project" value="TreeGrafter"/>
</dbReference>
<dbReference type="Gene3D" id="1.20.1440.90">
    <property type="entry name" value="Phosphoenolpyruvate/pyruvate domain"/>
    <property type="match status" value="1"/>
</dbReference>
<feature type="region of interest" description="Disordered" evidence="13">
    <location>
        <begin position="93"/>
        <end position="114"/>
    </location>
</feature>
<comment type="catalytic activity">
    <reaction evidence="9 10">
        <text>oxaloacetate + phosphate = phosphoenolpyruvate + hydrogencarbonate</text>
        <dbReference type="Rhea" id="RHEA:28370"/>
        <dbReference type="ChEBI" id="CHEBI:16452"/>
        <dbReference type="ChEBI" id="CHEBI:17544"/>
        <dbReference type="ChEBI" id="CHEBI:43474"/>
        <dbReference type="ChEBI" id="CHEBI:58702"/>
        <dbReference type="EC" id="4.1.1.31"/>
    </reaction>
</comment>
<evidence type="ECO:0000256" key="11">
    <source>
        <dbReference type="PROSITE-ProRule" id="PRU10111"/>
    </source>
</evidence>
<dbReference type="OrthoDB" id="9768133at2"/>
<dbReference type="InterPro" id="IPR021135">
    <property type="entry name" value="PEP_COase"/>
</dbReference>
<dbReference type="GO" id="GO:0008964">
    <property type="term" value="F:phosphoenolpyruvate carboxylase activity"/>
    <property type="evidence" value="ECO:0007669"/>
    <property type="project" value="UniProtKB-UniRule"/>
</dbReference>
<feature type="active site" evidence="10 12">
    <location>
        <position position="586"/>
    </location>
</feature>
<comment type="function">
    <text evidence="2 10">Forms oxaloacetate, a four-carbon dicarboxylic acid source for the tricarboxylic acid cycle.</text>
</comment>
<dbReference type="PANTHER" id="PTHR30523">
    <property type="entry name" value="PHOSPHOENOLPYRUVATE CARBOXYLASE"/>
    <property type="match status" value="1"/>
</dbReference>
<evidence type="ECO:0000313" key="14">
    <source>
        <dbReference type="EMBL" id="BAN02203.1"/>
    </source>
</evidence>
<evidence type="ECO:0000313" key="15">
    <source>
        <dbReference type="Proteomes" id="UP000011863"/>
    </source>
</evidence>
<accession>A0A6C7E739</accession>
<dbReference type="InterPro" id="IPR015813">
    <property type="entry name" value="Pyrv/PenolPyrv_kinase-like_dom"/>
</dbReference>
<dbReference type="InterPro" id="IPR022805">
    <property type="entry name" value="PEP_COase_bac/pln-type"/>
</dbReference>
<keyword evidence="6 10" id="KW-0460">Magnesium</keyword>
<evidence type="ECO:0000256" key="13">
    <source>
        <dbReference type="SAM" id="MobiDB-lite"/>
    </source>
</evidence>
<comment type="subunit">
    <text evidence="10">Homotetramer.</text>
</comment>
<evidence type="ECO:0000256" key="1">
    <source>
        <dbReference type="ARBA" id="ARBA00001946"/>
    </source>
</evidence>
<dbReference type="InterPro" id="IPR033129">
    <property type="entry name" value="PEPCASE_His_AS"/>
</dbReference>
<organism evidence="14 15">
    <name type="scientific">Ilumatobacter coccineus (strain NBRC 103263 / KCTC 29153 / YM16-304)</name>
    <dbReference type="NCBI Taxonomy" id="1313172"/>
    <lineage>
        <taxon>Bacteria</taxon>
        <taxon>Bacillati</taxon>
        <taxon>Actinomycetota</taxon>
        <taxon>Acidimicrobiia</taxon>
        <taxon>Acidimicrobiales</taxon>
        <taxon>Ilumatobacteraceae</taxon>
        <taxon>Ilumatobacter</taxon>
    </lineage>
</organism>
<keyword evidence="14" id="KW-0670">Pyruvate</keyword>
<reference evidence="14 15" key="1">
    <citation type="journal article" date="2013" name="Int. J. Syst. Evol. Microbiol.">
        <title>Ilumatobacter nonamiense sp. nov. and Ilumatobacter coccineum sp. nov., isolated from seashore sand.</title>
        <authorList>
            <person name="Matsumoto A."/>
            <person name="Kasai H."/>
            <person name="Matsuo Y."/>
            <person name="Shizuri Y."/>
            <person name="Ichikawa N."/>
            <person name="Fujita N."/>
            <person name="Omura S."/>
            <person name="Takahashi Y."/>
        </authorList>
    </citation>
    <scope>NUCLEOTIDE SEQUENCE [LARGE SCALE GENOMIC DNA]</scope>
    <source>
        <strain evidence="15">NBRC 103263 / KCTC 29153 / YM16-304</strain>
    </source>
</reference>
<keyword evidence="15" id="KW-1185">Reference proteome</keyword>
<evidence type="ECO:0000256" key="12">
    <source>
        <dbReference type="PROSITE-ProRule" id="PRU10112"/>
    </source>
</evidence>
<dbReference type="EC" id="4.1.1.31" evidence="4 10"/>
<keyword evidence="8 10" id="KW-0120">Carbon dioxide fixation</keyword>
<dbReference type="PROSITE" id="PS00781">
    <property type="entry name" value="PEPCASE_1"/>
    <property type="match status" value="1"/>
</dbReference>
<dbReference type="AlphaFoldDB" id="A0A6C7E739"/>
<feature type="active site" evidence="10 11">
    <location>
        <position position="146"/>
    </location>
</feature>
<sequence>MSTPDTSGYEELGNDIRLLGRLLGDVVREQAGDDTFELVESVRQIAVEGRRSGTSSVDDLQRTLGEQPIDQQLHVIRAFDWLSLLANTAEDVHVERRRRHHRRSGSGPQPGSLEAALDAISSTGTPIDAIASVVADLQVSPVITAHPTEVRRKTILDVLGVIADLLEERSLLDDSDPARAEIEAALDVKILTLWQTAILRLSKLRVSDEINEALRYYDASLFETIPTLERDLERLAADRLGVDDLDASSVVSMGSWIGGDRDGNPFVTAEVMRLAIQRQAETALGHHLDALYALSTELSMSARLITPTPELEALAEASEDESRFRADEPYRRALRGMYARLYAFADHVLDAGAGALGGPPPRVPLEAYPSLDQLLADLDVVAASLRSHGARDLAEASVEPVRRAVATFGAHLCGLDMRQNSAVHEAVVADLFAQAGVCPDYLELDEDARVEILSAELTSPRGLRHRTAVYSDQTRQELAVLDAAAEAVAELGARAVPHYVISMATAVSDVLEVAVLLKEIGLMTVATDDAPASAQLDIVPLFETIGDLAASAATVTALMEHPTYRDLVASRGNRQEVMIGYSDSNKDGGYLSSQWNLFHAQASLLAAADDAGVRLRLFHGRGGTVGRGGGPAYQAILAQPAGSVDRAIRVTEQGEMVAAKYAQPALARRNLETLVAATLHASCRSADAADAPDPRYVAAMNDMASTAFDAYQRLVYGDDRFVTFFRQITPTNEIATLNVGSRPASRKKSQAIEDLRAIPWVFGWTQCRLMIPAWFGAGSAFDTFAAADDANADLLTEMYGSWGFFRTIIDNMGMVLAKADIDIGRRYADVLVEDDSTRSDIFGRIEQEHATTRTWHAHITGSPDPLNDNPLLARSLRNRYPYLDPLHVMQVDLLRRFRDGDDDELVQRGIQLTINAIATGIRNSG</sequence>
<evidence type="ECO:0000256" key="5">
    <source>
        <dbReference type="ARBA" id="ARBA00022419"/>
    </source>
</evidence>